<feature type="compositionally biased region" description="Polar residues" evidence="1">
    <location>
        <begin position="277"/>
        <end position="286"/>
    </location>
</feature>
<reference evidence="3 4" key="1">
    <citation type="submission" date="2019-07" db="EMBL/GenBank/DDBJ databases">
        <title>Draft genome assembly of a fouling barnacle, Amphibalanus amphitrite (Darwin, 1854): The first reference genome for Thecostraca.</title>
        <authorList>
            <person name="Kim W."/>
        </authorList>
    </citation>
    <scope>NUCLEOTIDE SEQUENCE [LARGE SCALE GENOMIC DNA]</scope>
    <source>
        <strain evidence="3">SNU_AA5</strain>
        <tissue evidence="3">Soma without cirri and trophi</tissue>
    </source>
</reference>
<dbReference type="SUPFAM" id="SSF50729">
    <property type="entry name" value="PH domain-like"/>
    <property type="match status" value="1"/>
</dbReference>
<feature type="region of interest" description="Disordered" evidence="1">
    <location>
        <begin position="459"/>
        <end position="488"/>
    </location>
</feature>
<evidence type="ECO:0000256" key="1">
    <source>
        <dbReference type="SAM" id="MobiDB-lite"/>
    </source>
</evidence>
<feature type="compositionally biased region" description="Polar residues" evidence="1">
    <location>
        <begin position="240"/>
        <end position="258"/>
    </location>
</feature>
<feature type="compositionally biased region" description="Pro residues" evidence="1">
    <location>
        <begin position="477"/>
        <end position="486"/>
    </location>
</feature>
<feature type="domain" description="PID" evidence="2">
    <location>
        <begin position="375"/>
        <end position="530"/>
    </location>
</feature>
<dbReference type="Gene3D" id="2.30.29.30">
    <property type="entry name" value="Pleckstrin-homology domain (PH domain)/Phosphotyrosine-binding domain (PTB)"/>
    <property type="match status" value="1"/>
</dbReference>
<organism evidence="3 4">
    <name type="scientific">Amphibalanus amphitrite</name>
    <name type="common">Striped barnacle</name>
    <name type="synonym">Balanus amphitrite</name>
    <dbReference type="NCBI Taxonomy" id="1232801"/>
    <lineage>
        <taxon>Eukaryota</taxon>
        <taxon>Metazoa</taxon>
        <taxon>Ecdysozoa</taxon>
        <taxon>Arthropoda</taxon>
        <taxon>Crustacea</taxon>
        <taxon>Multicrustacea</taxon>
        <taxon>Cirripedia</taxon>
        <taxon>Thoracica</taxon>
        <taxon>Thoracicalcarea</taxon>
        <taxon>Balanomorpha</taxon>
        <taxon>Balanoidea</taxon>
        <taxon>Balanidae</taxon>
        <taxon>Amphibalaninae</taxon>
        <taxon>Amphibalanus</taxon>
    </lineage>
</organism>
<evidence type="ECO:0000313" key="4">
    <source>
        <dbReference type="Proteomes" id="UP000440578"/>
    </source>
</evidence>
<dbReference type="EMBL" id="VIIS01000494">
    <property type="protein sequence ID" value="KAF0308362.1"/>
    <property type="molecule type" value="Genomic_DNA"/>
</dbReference>
<feature type="region of interest" description="Disordered" evidence="1">
    <location>
        <begin position="659"/>
        <end position="724"/>
    </location>
</feature>
<dbReference type="SMART" id="SM00462">
    <property type="entry name" value="PTB"/>
    <property type="match status" value="1"/>
</dbReference>
<feature type="compositionally biased region" description="Low complexity" evidence="1">
    <location>
        <begin position="681"/>
        <end position="690"/>
    </location>
</feature>
<dbReference type="InterPro" id="IPR011993">
    <property type="entry name" value="PH-like_dom_sf"/>
</dbReference>
<dbReference type="OrthoDB" id="295078at2759"/>
<feature type="region of interest" description="Disordered" evidence="1">
    <location>
        <begin position="240"/>
        <end position="362"/>
    </location>
</feature>
<feature type="compositionally biased region" description="Polar residues" evidence="1">
    <location>
        <begin position="303"/>
        <end position="314"/>
    </location>
</feature>
<dbReference type="InterPro" id="IPR006020">
    <property type="entry name" value="PTB/PI_dom"/>
</dbReference>
<evidence type="ECO:0000313" key="3">
    <source>
        <dbReference type="EMBL" id="KAF0308362.1"/>
    </source>
</evidence>
<evidence type="ECO:0000259" key="2">
    <source>
        <dbReference type="SMART" id="SM00462"/>
    </source>
</evidence>
<gene>
    <name evidence="3" type="primary">Tbc1d4_1</name>
    <name evidence="3" type="ORF">FJT64_020410</name>
</gene>
<feature type="compositionally biased region" description="Polar residues" evidence="1">
    <location>
        <begin position="713"/>
        <end position="724"/>
    </location>
</feature>
<dbReference type="AlphaFoldDB" id="A0A6A4X1X5"/>
<name>A0A6A4X1X5_AMPAM</name>
<comment type="caution">
    <text evidence="3">The sequence shown here is derived from an EMBL/GenBank/DDBJ whole genome shotgun (WGS) entry which is preliminary data.</text>
</comment>
<feature type="compositionally biased region" description="Low complexity" evidence="1">
    <location>
        <begin position="459"/>
        <end position="476"/>
    </location>
</feature>
<accession>A0A6A4X1X5</accession>
<protein>
    <submittedName>
        <fullName evidence="3">TBC1 domain family member 4</fullName>
    </submittedName>
</protein>
<dbReference type="Proteomes" id="UP000440578">
    <property type="component" value="Unassembled WGS sequence"/>
</dbReference>
<proteinExistence type="predicted"/>
<sequence length="724" mass="80144">MSIAPSLFRTAQLRDKDMVSTSRSRPRLMYLYQLRDKDMGSTRRSRPRLMYLYQLRDKDMVSTRRYRPRLMYLYQLRDKDMVSTRRSRPRLMYLYQLRDKDMVSIRRYRPRLMYLYQLRDKDMVSELFATIREHSRRTQQIQRSQSDTSSINMSQLRRACGAAGAAAGSGLNPQTASYFEVQYVCKIKTSHRKGPPSFIDDALQEFGEFKRRTASQAGGLALRSTPDDALYLQGDHALRSGSTDSVNSVGSCQSSASLPPSGRHGSEGAEETGSTGRLTETVSEPSTPIAVPKIVNIPPTPQSTPCDRQLSTVAESAELDPLGSPASIPRSASADGEVTEVTGGGGGTATGPFRTRAMSGDTARMRRRSAVHQEEAGGRLRAGSVGSSLMAVRRRLSSMDHNYTMLFQVGKLELQMISPDNKAVKLHKFFRDISQITQGVKNSDHFGFICREFPTPVHAPGAATGASGSGSAEGQPSPAPTPPPGGSHPKGSFVGYIFRCQNDKIAEDVINTLTQAFRNAHEMIRQSKRQAIQQCDYCPTVWFNKLCAELEGLSPEVTQTVVVRALDCLPADERRELLVKLAGAQTVDAAEQNELLMSLLRFLCDEKQRKHTHVTAGQPLPPHGYDSHNLLFDLSSGLNKAKRSLTSRLEQVWKYNRTRDESRDVSGSSAQPDQLVMHQGSASTTPETSPCPTPTKADFRYEYPSDSPVASRPRSSTIGEQSDV</sequence>
<keyword evidence="4" id="KW-1185">Reference proteome</keyword>